<evidence type="ECO:0000313" key="3">
    <source>
        <dbReference type="EMBL" id="GBQ04238.1"/>
    </source>
</evidence>
<name>A0A388T5K9_9ACTN</name>
<evidence type="ECO:0000256" key="1">
    <source>
        <dbReference type="SAM" id="MobiDB-lite"/>
    </source>
</evidence>
<feature type="region of interest" description="Disordered" evidence="1">
    <location>
        <begin position="1"/>
        <end position="32"/>
    </location>
</feature>
<comment type="caution">
    <text evidence="3">The sequence shown here is derived from an EMBL/GenBank/DDBJ whole genome shotgun (WGS) entry which is preliminary data.</text>
</comment>
<gene>
    <name evidence="3" type="ORF">SSP531S_57300</name>
</gene>
<evidence type="ECO:0000259" key="2">
    <source>
        <dbReference type="Pfam" id="PF20568"/>
    </source>
</evidence>
<accession>A0A388T5K9</accession>
<organism evidence="3 4">
    <name type="scientific">Streptomyces spongiicola</name>
    <dbReference type="NCBI Taxonomy" id="1690221"/>
    <lineage>
        <taxon>Bacteria</taxon>
        <taxon>Bacillati</taxon>
        <taxon>Actinomycetota</taxon>
        <taxon>Actinomycetes</taxon>
        <taxon>Kitasatosporales</taxon>
        <taxon>Streptomycetaceae</taxon>
        <taxon>Streptomyces</taxon>
    </lineage>
</organism>
<protein>
    <recommendedName>
        <fullName evidence="2">DUF6777 domain-containing protein</fullName>
    </recommendedName>
</protein>
<proteinExistence type="predicted"/>
<dbReference type="Proteomes" id="UP000265354">
    <property type="component" value="Unassembled WGS sequence"/>
</dbReference>
<dbReference type="EMBL" id="BGZL01000032">
    <property type="protein sequence ID" value="GBQ04238.1"/>
    <property type="molecule type" value="Genomic_DNA"/>
</dbReference>
<sequence length="137" mass="14743">MRCARGSPLAPAVAVQGEQRYQGEQRASFRSSTIVAVAPASKPMKAVTRFDPEGVERGLHGSRHTAAGLGRPFTRASGTRRRPETSLPARRAPAERHSRRLTPAGGGYARRISATTPTPGEDAVMRWLGRDVFVGLP</sequence>
<feature type="domain" description="DUF6777" evidence="2">
    <location>
        <begin position="1"/>
        <end position="53"/>
    </location>
</feature>
<reference evidence="3 4" key="1">
    <citation type="submission" date="2018-07" db="EMBL/GenBank/DDBJ databases">
        <title>Whole Genome Shotgun Sequence of Streptomyces spongiicola strain 531S.</title>
        <authorList>
            <person name="Dohra H."/>
            <person name="Kodani S."/>
        </authorList>
    </citation>
    <scope>NUCLEOTIDE SEQUENCE [LARGE SCALE GENOMIC DNA]</scope>
    <source>
        <strain evidence="3 4">531S</strain>
    </source>
</reference>
<dbReference type="Pfam" id="PF20568">
    <property type="entry name" value="DUF6777"/>
    <property type="match status" value="1"/>
</dbReference>
<dbReference type="InterPro" id="IPR046704">
    <property type="entry name" value="DUF6777"/>
</dbReference>
<feature type="region of interest" description="Disordered" evidence="1">
    <location>
        <begin position="55"/>
        <end position="120"/>
    </location>
</feature>
<dbReference type="AlphaFoldDB" id="A0A388T5K9"/>
<evidence type="ECO:0000313" key="4">
    <source>
        <dbReference type="Proteomes" id="UP000265354"/>
    </source>
</evidence>